<evidence type="ECO:0000313" key="3">
    <source>
        <dbReference type="Proteomes" id="UP000726737"/>
    </source>
</evidence>
<evidence type="ECO:0000313" key="2">
    <source>
        <dbReference type="EMBL" id="KAG0248169.1"/>
    </source>
</evidence>
<proteinExistence type="predicted"/>
<reference evidence="2" key="1">
    <citation type="journal article" date="2020" name="Fungal Divers.">
        <title>Resolving the Mortierellaceae phylogeny through synthesis of multi-gene phylogenetics and phylogenomics.</title>
        <authorList>
            <person name="Vandepol N."/>
            <person name="Liber J."/>
            <person name="Desiro A."/>
            <person name="Na H."/>
            <person name="Kennedy M."/>
            <person name="Barry K."/>
            <person name="Grigoriev I.V."/>
            <person name="Miller A.N."/>
            <person name="O'Donnell K."/>
            <person name="Stajich J.E."/>
            <person name="Bonito G."/>
        </authorList>
    </citation>
    <scope>NUCLEOTIDE SEQUENCE</scope>
    <source>
        <strain evidence="2">KOD948</strain>
    </source>
</reference>
<evidence type="ECO:0000256" key="1">
    <source>
        <dbReference type="SAM" id="Coils"/>
    </source>
</evidence>
<dbReference type="EMBL" id="JAAAJA010001079">
    <property type="protein sequence ID" value="KAG0248169.1"/>
    <property type="molecule type" value="Genomic_DNA"/>
</dbReference>
<sequence>MEARKVKDAQDDAIAMKRLDMEEKRLVTEQKRQEMEQKRLEMEMIESERSHARKMAEIQADKDVVLRKLEVNALTGSTSSSTMEHKHCDLDQKIAQVESILGTYQKRRTTPP</sequence>
<protein>
    <submittedName>
        <fullName evidence="2">Uncharacterized protein</fullName>
    </submittedName>
</protein>
<keyword evidence="3" id="KW-1185">Reference proteome</keyword>
<comment type="caution">
    <text evidence="2">The sequence shown here is derived from an EMBL/GenBank/DDBJ whole genome shotgun (WGS) entry which is preliminary data.</text>
</comment>
<accession>A0A9P6PMH7</accession>
<gene>
    <name evidence="2" type="ORF">BG011_000383</name>
</gene>
<keyword evidence="1" id="KW-0175">Coiled coil</keyword>
<feature type="coiled-coil region" evidence="1">
    <location>
        <begin position="18"/>
        <end position="48"/>
    </location>
</feature>
<name>A0A9P6PMH7_9FUNG</name>
<dbReference type="Proteomes" id="UP000726737">
    <property type="component" value="Unassembled WGS sequence"/>
</dbReference>
<dbReference type="AlphaFoldDB" id="A0A9P6PMH7"/>
<organism evidence="2 3">
    <name type="scientific">Mortierella polycephala</name>
    <dbReference type="NCBI Taxonomy" id="41804"/>
    <lineage>
        <taxon>Eukaryota</taxon>
        <taxon>Fungi</taxon>
        <taxon>Fungi incertae sedis</taxon>
        <taxon>Mucoromycota</taxon>
        <taxon>Mortierellomycotina</taxon>
        <taxon>Mortierellomycetes</taxon>
        <taxon>Mortierellales</taxon>
        <taxon>Mortierellaceae</taxon>
        <taxon>Mortierella</taxon>
    </lineage>
</organism>